<organism evidence="7 8">
    <name type="scientific">Kalanchoe fedtschenkoi</name>
    <name type="common">Lavender scallops</name>
    <name type="synonym">South American air plant</name>
    <dbReference type="NCBI Taxonomy" id="63787"/>
    <lineage>
        <taxon>Eukaryota</taxon>
        <taxon>Viridiplantae</taxon>
        <taxon>Streptophyta</taxon>
        <taxon>Embryophyta</taxon>
        <taxon>Tracheophyta</taxon>
        <taxon>Spermatophyta</taxon>
        <taxon>Magnoliopsida</taxon>
        <taxon>eudicotyledons</taxon>
        <taxon>Gunneridae</taxon>
        <taxon>Pentapetalae</taxon>
        <taxon>Saxifragales</taxon>
        <taxon>Crassulaceae</taxon>
        <taxon>Kalanchoe</taxon>
    </lineage>
</organism>
<keyword evidence="8" id="KW-1185">Reference proteome</keyword>
<dbReference type="GO" id="GO:0060320">
    <property type="term" value="P:rejection of self pollen"/>
    <property type="evidence" value="ECO:0007669"/>
    <property type="project" value="UniProtKB-KW"/>
</dbReference>
<proteinExistence type="inferred from homology"/>
<evidence type="ECO:0000256" key="6">
    <source>
        <dbReference type="RuleBase" id="RU367044"/>
    </source>
</evidence>
<dbReference type="InterPro" id="IPR010264">
    <property type="entry name" value="Self-incomp_S1"/>
</dbReference>
<dbReference type="OMA" id="NGRDECS"/>
<dbReference type="EnsemblPlants" id="Kaladp0964s0034.1.v1.1">
    <property type="protein sequence ID" value="Kaladp0964s0034.1.v1.1.CDS.1"/>
    <property type="gene ID" value="Kaladp0964s0034.v1.1"/>
</dbReference>
<name>A0A7N0VJ46_KALFE</name>
<accession>A0A7N0VJ46</accession>
<keyword evidence="4 6" id="KW-0964">Secreted</keyword>
<evidence type="ECO:0000313" key="8">
    <source>
        <dbReference type="Proteomes" id="UP000594263"/>
    </source>
</evidence>
<comment type="similarity">
    <text evidence="2 6">Belongs to the plant self-incompatibility (S1) protein family.</text>
</comment>
<keyword evidence="3 6" id="KW-0713">Self-incompatibility</keyword>
<sequence length="140" mass="15902">MRISTTTVVVLVLLVSVSSLFICPPRAEAKVHVHITNNLTPARSMDVHCQSHDDDLGHHLLQVGEETSWSFAPNFWGSTLFWCEVEWAGGSGWVHFDAYDQPRDGSRCNRQCLWSVAGDGLLLGYDETLEIWQMFSWKHQ</sequence>
<feature type="chain" id="PRO_5029952454" description="S-protein homolog" evidence="6">
    <location>
        <begin position="30"/>
        <end position="140"/>
    </location>
</feature>
<keyword evidence="5 6" id="KW-0732">Signal</keyword>
<evidence type="ECO:0000256" key="3">
    <source>
        <dbReference type="ARBA" id="ARBA00022471"/>
    </source>
</evidence>
<dbReference type="AlphaFoldDB" id="A0A7N0VJ46"/>
<evidence type="ECO:0000256" key="5">
    <source>
        <dbReference type="ARBA" id="ARBA00022729"/>
    </source>
</evidence>
<comment type="subcellular location">
    <subcellularLocation>
        <location evidence="1 6">Secreted</location>
    </subcellularLocation>
</comment>
<dbReference type="Pfam" id="PF05938">
    <property type="entry name" value="Self-incomp_S1"/>
    <property type="match status" value="1"/>
</dbReference>
<protein>
    <recommendedName>
        <fullName evidence="6">S-protein homolog</fullName>
    </recommendedName>
</protein>
<reference evidence="7" key="1">
    <citation type="submission" date="2021-01" db="UniProtKB">
        <authorList>
            <consortium name="EnsemblPlants"/>
        </authorList>
    </citation>
    <scope>IDENTIFICATION</scope>
</reference>
<feature type="signal peptide" evidence="6">
    <location>
        <begin position="1"/>
        <end position="29"/>
    </location>
</feature>
<dbReference type="GO" id="GO:0005576">
    <property type="term" value="C:extracellular region"/>
    <property type="evidence" value="ECO:0007669"/>
    <property type="project" value="UniProtKB-SubCell"/>
</dbReference>
<evidence type="ECO:0000256" key="2">
    <source>
        <dbReference type="ARBA" id="ARBA00005581"/>
    </source>
</evidence>
<evidence type="ECO:0000256" key="4">
    <source>
        <dbReference type="ARBA" id="ARBA00022525"/>
    </source>
</evidence>
<dbReference type="PANTHER" id="PTHR31232">
    <property type="match status" value="1"/>
</dbReference>
<evidence type="ECO:0000256" key="1">
    <source>
        <dbReference type="ARBA" id="ARBA00004613"/>
    </source>
</evidence>
<dbReference type="PANTHER" id="PTHR31232:SF18">
    <property type="entry name" value="S-PROTEIN HOMOLOG"/>
    <property type="match status" value="1"/>
</dbReference>
<dbReference type="Proteomes" id="UP000594263">
    <property type="component" value="Unplaced"/>
</dbReference>
<dbReference type="Gramene" id="Kaladp0964s0034.1.v1.1">
    <property type="protein sequence ID" value="Kaladp0964s0034.1.v1.1.CDS.1"/>
    <property type="gene ID" value="Kaladp0964s0034.v1.1"/>
</dbReference>
<evidence type="ECO:0000313" key="7">
    <source>
        <dbReference type="EnsemblPlants" id="Kaladp0964s0034.1.v1.1.CDS.1"/>
    </source>
</evidence>